<dbReference type="CDD" id="cd05233">
    <property type="entry name" value="SDR_c"/>
    <property type="match status" value="1"/>
</dbReference>
<evidence type="ECO:0000256" key="1">
    <source>
        <dbReference type="ARBA" id="ARBA00006484"/>
    </source>
</evidence>
<dbReference type="GO" id="GO:0016491">
    <property type="term" value="F:oxidoreductase activity"/>
    <property type="evidence" value="ECO:0007669"/>
    <property type="project" value="UniProtKB-KW"/>
</dbReference>
<organism evidence="4 6">
    <name type="scientific">Prymnesium parvum</name>
    <name type="common">Toxic golden alga</name>
    <dbReference type="NCBI Taxonomy" id="97485"/>
    <lineage>
        <taxon>Eukaryota</taxon>
        <taxon>Haptista</taxon>
        <taxon>Haptophyta</taxon>
        <taxon>Prymnesiophyceae</taxon>
        <taxon>Prymnesiales</taxon>
        <taxon>Prymnesiaceae</taxon>
        <taxon>Prymnesium</taxon>
    </lineage>
</organism>
<sequence>MAARLLGLLSLALADEGGTGRTVLITGASKGIGRAVAQRFARGGHRVVVHFCSDAAGARETLRSLATSEAGHCVVQEDLAAHGGPERLVAAAAALVGRIDVLVCNHGIYEETPFDCASAEQWSGSFERVLRTNLAAPAELAFHVARHMVGAVDGRGGAIVFVSSRGARRGEPLAPAYGASKGGLNSLTGSLSQSFGEHGICVSAVAPGFISTAMATPVLAGPRGDGIREQSAWKRVGRPDEVAEAVFFLASEDATWCSGAVLDCNGASYLH</sequence>
<dbReference type="PANTHER" id="PTHR43639">
    <property type="entry name" value="OXIDOREDUCTASE, SHORT-CHAIN DEHYDROGENASE/REDUCTASE FAMILY (AFU_ORTHOLOGUE AFUA_5G02870)"/>
    <property type="match status" value="1"/>
</dbReference>
<dbReference type="EMBL" id="JBGBPQ010000009">
    <property type="protein sequence ID" value="KAL1519598.1"/>
    <property type="molecule type" value="Genomic_DNA"/>
</dbReference>
<feature type="chain" id="PRO_5044172790" description="3-oxoacyl-[acyl-carrier-protein] reductase" evidence="3">
    <location>
        <begin position="21"/>
        <end position="271"/>
    </location>
</feature>
<dbReference type="Pfam" id="PF13561">
    <property type="entry name" value="adh_short_C2"/>
    <property type="match status" value="1"/>
</dbReference>
<comment type="similarity">
    <text evidence="1">Belongs to the short-chain dehydrogenases/reductases (SDR) family.</text>
</comment>
<dbReference type="EMBL" id="JBGBPQ010000009">
    <property type="protein sequence ID" value="KAL1519582.1"/>
    <property type="molecule type" value="Genomic_DNA"/>
</dbReference>
<evidence type="ECO:0000313" key="4">
    <source>
        <dbReference type="EMBL" id="KAL1519582.1"/>
    </source>
</evidence>
<comment type="caution">
    <text evidence="4">The sequence shown here is derived from an EMBL/GenBank/DDBJ whole genome shotgun (WGS) entry which is preliminary data.</text>
</comment>
<name>A0AB34JEG6_PRYPA</name>
<keyword evidence="6" id="KW-1185">Reference proteome</keyword>
<evidence type="ECO:0008006" key="7">
    <source>
        <dbReference type="Google" id="ProtNLM"/>
    </source>
</evidence>
<evidence type="ECO:0000313" key="6">
    <source>
        <dbReference type="Proteomes" id="UP001515480"/>
    </source>
</evidence>
<accession>A0AB34JEG6</accession>
<dbReference type="FunFam" id="3.40.50.720:FF:000084">
    <property type="entry name" value="Short-chain dehydrogenase reductase"/>
    <property type="match status" value="1"/>
</dbReference>
<reference evidence="4 6" key="1">
    <citation type="journal article" date="2024" name="Science">
        <title>Giant polyketide synthase enzymes in the biosynthesis of giant marine polyether toxins.</title>
        <authorList>
            <person name="Fallon T.R."/>
            <person name="Shende V.V."/>
            <person name="Wierzbicki I.H."/>
            <person name="Pendleton A.L."/>
            <person name="Watervoot N.F."/>
            <person name="Auber R.P."/>
            <person name="Gonzalez D.J."/>
            <person name="Wisecaver J.H."/>
            <person name="Moore B.S."/>
        </authorList>
    </citation>
    <scope>NUCLEOTIDE SEQUENCE [LARGE SCALE GENOMIC DNA]</scope>
    <source>
        <strain evidence="4 6">12B1</strain>
    </source>
</reference>
<evidence type="ECO:0000256" key="3">
    <source>
        <dbReference type="SAM" id="SignalP"/>
    </source>
</evidence>
<dbReference type="AlphaFoldDB" id="A0AB34JEG6"/>
<keyword evidence="2" id="KW-0560">Oxidoreductase</keyword>
<feature type="signal peptide" evidence="3">
    <location>
        <begin position="1"/>
        <end position="20"/>
    </location>
</feature>
<evidence type="ECO:0000313" key="5">
    <source>
        <dbReference type="EMBL" id="KAL1519598.1"/>
    </source>
</evidence>
<dbReference type="Proteomes" id="UP001515480">
    <property type="component" value="Unassembled WGS sequence"/>
</dbReference>
<dbReference type="Gene3D" id="3.40.50.720">
    <property type="entry name" value="NAD(P)-binding Rossmann-like Domain"/>
    <property type="match status" value="1"/>
</dbReference>
<dbReference type="PRINTS" id="PR00080">
    <property type="entry name" value="SDRFAMILY"/>
</dbReference>
<proteinExistence type="inferred from homology"/>
<dbReference type="PROSITE" id="PS00061">
    <property type="entry name" value="ADH_SHORT"/>
    <property type="match status" value="1"/>
</dbReference>
<dbReference type="PANTHER" id="PTHR43639:SF1">
    <property type="entry name" value="SHORT-CHAIN DEHYDROGENASE_REDUCTASE FAMILY PROTEIN"/>
    <property type="match status" value="1"/>
</dbReference>
<dbReference type="InterPro" id="IPR020904">
    <property type="entry name" value="Sc_DH/Rdtase_CS"/>
</dbReference>
<evidence type="ECO:0000256" key="2">
    <source>
        <dbReference type="ARBA" id="ARBA00023002"/>
    </source>
</evidence>
<dbReference type="SUPFAM" id="SSF51735">
    <property type="entry name" value="NAD(P)-binding Rossmann-fold domains"/>
    <property type="match status" value="1"/>
</dbReference>
<keyword evidence="3" id="KW-0732">Signal</keyword>
<dbReference type="InterPro" id="IPR002347">
    <property type="entry name" value="SDR_fam"/>
</dbReference>
<dbReference type="InterPro" id="IPR036291">
    <property type="entry name" value="NAD(P)-bd_dom_sf"/>
</dbReference>
<gene>
    <name evidence="4" type="ORF">AB1Y20_023096</name>
    <name evidence="5" type="ORF">AB1Y20_023112</name>
</gene>
<dbReference type="PRINTS" id="PR00081">
    <property type="entry name" value="GDHRDH"/>
</dbReference>
<protein>
    <recommendedName>
        <fullName evidence="7">3-oxoacyl-[acyl-carrier-protein] reductase</fullName>
    </recommendedName>
</protein>